<dbReference type="SMART" id="SM00420">
    <property type="entry name" value="HTH_DEOR"/>
    <property type="match status" value="1"/>
</dbReference>
<dbReference type="InterPro" id="IPR018356">
    <property type="entry name" value="Tscrpt_reg_HTH_DeoR_CS"/>
</dbReference>
<dbReference type="InterPro" id="IPR036388">
    <property type="entry name" value="WH-like_DNA-bd_sf"/>
</dbReference>
<dbReference type="InterPro" id="IPR037171">
    <property type="entry name" value="NagB/RpiA_transferase-like"/>
</dbReference>
<dbReference type="Proteomes" id="UP000242699">
    <property type="component" value="Unassembled WGS sequence"/>
</dbReference>
<evidence type="ECO:0000256" key="1">
    <source>
        <dbReference type="ARBA" id="ARBA00023015"/>
    </source>
</evidence>
<feature type="domain" description="HTH deoR-type" evidence="4">
    <location>
        <begin position="19"/>
        <end position="74"/>
    </location>
</feature>
<sequence length="269" mass="29273">MFGRLIAPITTNKGGREMLDERRQELAQILVQTGKLVVKDLAASYHVSAETIRKDIAYLEKLGIAKKTHGGAIYINDERELPFFHTSTLNRNLKAAVAQKAVSLIRGRVVVMDGGSTTLAIARLLSLKENITVFTNSLSAVPILANATGVNLILTGGEVRKVSQDQVGSWTTRAIREISADIAFIGANSLVQKSGPSTSNMNEVEVKQAMIAASNRAYLVVDSSKLNVVSTYQFATWREFAGIVTDKGISEEFVDRVSKFTEVIIADET</sequence>
<organism evidence="5 6">
    <name type="scientific">Sulfobacillus benefaciens</name>
    <dbReference type="NCBI Taxonomy" id="453960"/>
    <lineage>
        <taxon>Bacteria</taxon>
        <taxon>Bacillati</taxon>
        <taxon>Bacillota</taxon>
        <taxon>Clostridia</taxon>
        <taxon>Eubacteriales</taxon>
        <taxon>Clostridiales Family XVII. Incertae Sedis</taxon>
        <taxon>Sulfobacillus</taxon>
    </lineage>
</organism>
<dbReference type="Gene3D" id="3.40.50.1360">
    <property type="match status" value="1"/>
</dbReference>
<dbReference type="InterPro" id="IPR050313">
    <property type="entry name" value="Carb_Metab_HTH_regulators"/>
</dbReference>
<gene>
    <name evidence="5" type="ORF">C7B43_15480</name>
</gene>
<name>A0A2T2WUN2_9FIRM</name>
<evidence type="ECO:0000256" key="2">
    <source>
        <dbReference type="ARBA" id="ARBA00023125"/>
    </source>
</evidence>
<dbReference type="GO" id="GO:0003677">
    <property type="term" value="F:DNA binding"/>
    <property type="evidence" value="ECO:0007669"/>
    <property type="project" value="UniProtKB-KW"/>
</dbReference>
<dbReference type="SMART" id="SM01134">
    <property type="entry name" value="DeoRC"/>
    <property type="match status" value="1"/>
</dbReference>
<evidence type="ECO:0000256" key="3">
    <source>
        <dbReference type="ARBA" id="ARBA00023163"/>
    </source>
</evidence>
<keyword evidence="1" id="KW-0805">Transcription regulation</keyword>
<accession>A0A2T2WUN2</accession>
<dbReference type="AlphaFoldDB" id="A0A2T2WUN2"/>
<dbReference type="PROSITE" id="PS51000">
    <property type="entry name" value="HTH_DEOR_2"/>
    <property type="match status" value="1"/>
</dbReference>
<dbReference type="InterPro" id="IPR001034">
    <property type="entry name" value="DeoR_HTH"/>
</dbReference>
<dbReference type="Pfam" id="PF00455">
    <property type="entry name" value="DeoRC"/>
    <property type="match status" value="1"/>
</dbReference>
<keyword evidence="2" id="KW-0238">DNA-binding</keyword>
<proteinExistence type="predicted"/>
<dbReference type="InterPro" id="IPR036390">
    <property type="entry name" value="WH_DNA-bd_sf"/>
</dbReference>
<dbReference type="PROSITE" id="PS00894">
    <property type="entry name" value="HTH_DEOR_1"/>
    <property type="match status" value="1"/>
</dbReference>
<dbReference type="Gene3D" id="1.10.10.10">
    <property type="entry name" value="Winged helix-like DNA-binding domain superfamily/Winged helix DNA-binding domain"/>
    <property type="match status" value="1"/>
</dbReference>
<evidence type="ECO:0000259" key="4">
    <source>
        <dbReference type="PROSITE" id="PS51000"/>
    </source>
</evidence>
<dbReference type="GO" id="GO:0003700">
    <property type="term" value="F:DNA-binding transcription factor activity"/>
    <property type="evidence" value="ECO:0007669"/>
    <property type="project" value="InterPro"/>
</dbReference>
<dbReference type="PANTHER" id="PTHR30363:SF44">
    <property type="entry name" value="AGA OPERON TRANSCRIPTIONAL REPRESSOR-RELATED"/>
    <property type="match status" value="1"/>
</dbReference>
<dbReference type="Pfam" id="PF08220">
    <property type="entry name" value="HTH_DeoR"/>
    <property type="match status" value="1"/>
</dbReference>
<dbReference type="PANTHER" id="PTHR30363">
    <property type="entry name" value="HTH-TYPE TRANSCRIPTIONAL REGULATOR SRLR-RELATED"/>
    <property type="match status" value="1"/>
</dbReference>
<protein>
    <submittedName>
        <fullName evidence="5">DeoR/GlpR transcriptional regulator</fullName>
    </submittedName>
</protein>
<evidence type="ECO:0000313" key="6">
    <source>
        <dbReference type="Proteomes" id="UP000242699"/>
    </source>
</evidence>
<dbReference type="SUPFAM" id="SSF46785">
    <property type="entry name" value="Winged helix' DNA-binding domain"/>
    <property type="match status" value="1"/>
</dbReference>
<dbReference type="SUPFAM" id="SSF100950">
    <property type="entry name" value="NagB/RpiA/CoA transferase-like"/>
    <property type="match status" value="1"/>
</dbReference>
<dbReference type="EMBL" id="PXYT01000046">
    <property type="protein sequence ID" value="PSR25959.1"/>
    <property type="molecule type" value="Genomic_DNA"/>
</dbReference>
<comment type="caution">
    <text evidence="5">The sequence shown here is derived from an EMBL/GenBank/DDBJ whole genome shotgun (WGS) entry which is preliminary data.</text>
</comment>
<keyword evidence="3" id="KW-0804">Transcription</keyword>
<reference evidence="5 6" key="1">
    <citation type="journal article" date="2014" name="BMC Genomics">
        <title>Comparison of environmental and isolate Sulfobacillus genomes reveals diverse carbon, sulfur, nitrogen, and hydrogen metabolisms.</title>
        <authorList>
            <person name="Justice N.B."/>
            <person name="Norman A."/>
            <person name="Brown C.T."/>
            <person name="Singh A."/>
            <person name="Thomas B.C."/>
            <person name="Banfield J.F."/>
        </authorList>
    </citation>
    <scope>NUCLEOTIDE SEQUENCE [LARGE SCALE GENOMIC DNA]</scope>
    <source>
        <strain evidence="5">AMDSBA1</strain>
    </source>
</reference>
<dbReference type="InterPro" id="IPR014036">
    <property type="entry name" value="DeoR-like_C"/>
</dbReference>
<dbReference type="PRINTS" id="PR00037">
    <property type="entry name" value="HTHLACR"/>
</dbReference>
<evidence type="ECO:0000313" key="5">
    <source>
        <dbReference type="EMBL" id="PSR25959.1"/>
    </source>
</evidence>